<reference evidence="1" key="1">
    <citation type="submission" date="2019-12" db="EMBL/GenBank/DDBJ databases">
        <title>Genome sequencing and annotation of Brassica cretica.</title>
        <authorList>
            <person name="Studholme D.J."/>
            <person name="Sarris P."/>
        </authorList>
    </citation>
    <scope>NUCLEOTIDE SEQUENCE</scope>
    <source>
        <strain evidence="1">PFS-109/04</strain>
        <tissue evidence="1">Leaf</tissue>
    </source>
</reference>
<dbReference type="EMBL" id="QGKX02001521">
    <property type="protein sequence ID" value="KAF3509958.1"/>
    <property type="molecule type" value="Genomic_DNA"/>
</dbReference>
<name>A0A8S9NYC4_BRACR</name>
<comment type="caution">
    <text evidence="1">The sequence shown here is derived from an EMBL/GenBank/DDBJ whole genome shotgun (WGS) entry which is preliminary data.</text>
</comment>
<dbReference type="Proteomes" id="UP000712600">
    <property type="component" value="Unassembled WGS sequence"/>
</dbReference>
<dbReference type="AlphaFoldDB" id="A0A8S9NYC4"/>
<evidence type="ECO:0000313" key="1">
    <source>
        <dbReference type="EMBL" id="KAF3509958.1"/>
    </source>
</evidence>
<gene>
    <name evidence="1" type="ORF">F2Q69_00006574</name>
</gene>
<proteinExistence type="predicted"/>
<protein>
    <submittedName>
        <fullName evidence="1">Uncharacterized protein</fullName>
    </submittedName>
</protein>
<organism evidence="1 2">
    <name type="scientific">Brassica cretica</name>
    <name type="common">Mustard</name>
    <dbReference type="NCBI Taxonomy" id="69181"/>
    <lineage>
        <taxon>Eukaryota</taxon>
        <taxon>Viridiplantae</taxon>
        <taxon>Streptophyta</taxon>
        <taxon>Embryophyta</taxon>
        <taxon>Tracheophyta</taxon>
        <taxon>Spermatophyta</taxon>
        <taxon>Magnoliopsida</taxon>
        <taxon>eudicotyledons</taxon>
        <taxon>Gunneridae</taxon>
        <taxon>Pentapetalae</taxon>
        <taxon>rosids</taxon>
        <taxon>malvids</taxon>
        <taxon>Brassicales</taxon>
        <taxon>Brassicaceae</taxon>
        <taxon>Brassiceae</taxon>
        <taxon>Brassica</taxon>
    </lineage>
</organism>
<sequence>MLITLKLLEGKLEEINFSQDLMREDFSQRLEDLDETTIAGLGMHQRIINNLQNRMHIRRVDKVILKYQ</sequence>
<evidence type="ECO:0000313" key="2">
    <source>
        <dbReference type="Proteomes" id="UP000712600"/>
    </source>
</evidence>
<accession>A0A8S9NYC4</accession>